<name>V4CR36_LOTGI</name>
<dbReference type="PROSITE" id="PS50176">
    <property type="entry name" value="ARM_REPEAT"/>
    <property type="match status" value="2"/>
</dbReference>
<dbReference type="SMART" id="SM00185">
    <property type="entry name" value="ARM"/>
    <property type="match status" value="8"/>
</dbReference>
<dbReference type="SUPFAM" id="SSF48371">
    <property type="entry name" value="ARM repeat"/>
    <property type="match status" value="1"/>
</dbReference>
<evidence type="ECO:0000313" key="10">
    <source>
        <dbReference type="Proteomes" id="UP000030746"/>
    </source>
</evidence>
<dbReference type="Gene3D" id="1.25.10.10">
    <property type="entry name" value="Leucine-rich Repeat Variant"/>
    <property type="match status" value="1"/>
</dbReference>
<dbReference type="InterPro" id="IPR000225">
    <property type="entry name" value="Armadillo"/>
</dbReference>
<dbReference type="GO" id="GO:0005737">
    <property type="term" value="C:cytoplasm"/>
    <property type="evidence" value="ECO:0007669"/>
    <property type="project" value="InterPro"/>
</dbReference>
<dbReference type="InterPro" id="IPR002652">
    <property type="entry name" value="Importin-a_IBB"/>
</dbReference>
<dbReference type="Pfam" id="PF01749">
    <property type="entry name" value="IBB"/>
    <property type="match status" value="1"/>
</dbReference>
<evidence type="ECO:0000256" key="7">
    <source>
        <dbReference type="SAM" id="MobiDB-lite"/>
    </source>
</evidence>
<dbReference type="RefSeq" id="XP_009044449.1">
    <property type="nucleotide sequence ID" value="XM_009046201.1"/>
</dbReference>
<comment type="similarity">
    <text evidence="1 5">Belongs to the importin alpha family.</text>
</comment>
<keyword evidence="4 5" id="KW-0653">Protein transport</keyword>
<dbReference type="GO" id="GO:0005634">
    <property type="term" value="C:nucleus"/>
    <property type="evidence" value="ECO:0007669"/>
    <property type="project" value="UniProtKB-ARBA"/>
</dbReference>
<dbReference type="InterPro" id="IPR016024">
    <property type="entry name" value="ARM-type_fold"/>
</dbReference>
<organism evidence="9 10">
    <name type="scientific">Lottia gigantea</name>
    <name type="common">Giant owl limpet</name>
    <dbReference type="NCBI Taxonomy" id="225164"/>
    <lineage>
        <taxon>Eukaryota</taxon>
        <taxon>Metazoa</taxon>
        <taxon>Spiralia</taxon>
        <taxon>Lophotrochozoa</taxon>
        <taxon>Mollusca</taxon>
        <taxon>Gastropoda</taxon>
        <taxon>Patellogastropoda</taxon>
        <taxon>Lottioidea</taxon>
        <taxon>Lottiidae</taxon>
        <taxon>Lottia</taxon>
    </lineage>
</organism>
<dbReference type="Gene3D" id="1.20.5.690">
    <property type="entry name" value="Importin-alpha, importin-beta-binding domain"/>
    <property type="match status" value="1"/>
</dbReference>
<feature type="region of interest" description="Disordered" evidence="7">
    <location>
        <begin position="1"/>
        <end position="70"/>
    </location>
</feature>
<dbReference type="OrthoDB" id="29145at2759"/>
<keyword evidence="2 5" id="KW-0813">Transport</keyword>
<dbReference type="EMBL" id="KB199651">
    <property type="protein sequence ID" value="ESP04940.1"/>
    <property type="molecule type" value="Genomic_DNA"/>
</dbReference>
<feature type="compositionally biased region" description="Basic and acidic residues" evidence="7">
    <location>
        <begin position="19"/>
        <end position="46"/>
    </location>
</feature>
<dbReference type="InterPro" id="IPR032413">
    <property type="entry name" value="Arm_3"/>
</dbReference>
<dbReference type="STRING" id="225164.V4CR36"/>
<dbReference type="InterPro" id="IPR011989">
    <property type="entry name" value="ARM-like"/>
</dbReference>
<dbReference type="PANTHER" id="PTHR23316">
    <property type="entry name" value="IMPORTIN ALPHA"/>
    <property type="match status" value="1"/>
</dbReference>
<dbReference type="GO" id="GO:0006606">
    <property type="term" value="P:protein import into nucleus"/>
    <property type="evidence" value="ECO:0007669"/>
    <property type="project" value="InterPro"/>
</dbReference>
<dbReference type="KEGG" id="lgi:LOTGIDRAFT_211744"/>
<sequence>MEQEATDNLKGRGHLFKNKGKDPDEMRRRRTEVTVELRKSKREEHMLKRRNVPAQDSTDSEDSERTTPQSLQSIVANAASPEPSVQFSAVQAARKLLSSDRNPPIDDLIASGILPILVGCLIKDDFSSLQFEAAWALTNIASGTSAQTKAVVQAGAVPLFLRLLHSTHSNVCEQAVWALGNIIGDGPQCRDYVISLGAVKPLLNFINPKIPLTFLRNVAWVIVNLCRNKEPPPPIRTIEEILPALCYLIHHTDVNILVDTVWALSYLTDGGNDQIQLVIDANVVPLLVPLLSHPDVKVQTAALRAVGNIVTGSDEQTQTVLSCDALSHFPSLLTHPKEKINKEAVWFLSNVTAGNQQQVQAVIDANLIPLVIHHLSRGEFQTQKEAAWAISNLTISGKKEQVMFVVTLGVIPPFCDLLSVKDTQVVNVVLDGINNILKIADEPETIAQMIEECGGLDKVEALQNHENEDIYKLAYLIIDHYFSGDEDEEVTIAPEASSEGYQFDSNTQIPQDGFKF</sequence>
<dbReference type="CTD" id="20246313"/>
<evidence type="ECO:0000256" key="1">
    <source>
        <dbReference type="ARBA" id="ARBA00010394"/>
    </source>
</evidence>
<dbReference type="PIRSF" id="PIRSF005673">
    <property type="entry name" value="Importin_alpha"/>
    <property type="match status" value="1"/>
</dbReference>
<keyword evidence="10" id="KW-1185">Reference proteome</keyword>
<dbReference type="HOGENOM" id="CLU_018084_6_0_1"/>
<dbReference type="FunFam" id="1.25.10.10:FF:000009">
    <property type="entry name" value="Importin subunit alpha"/>
    <property type="match status" value="1"/>
</dbReference>
<dbReference type="OMA" id="IPRDGFN"/>
<feature type="domain" description="IBB" evidence="8">
    <location>
        <begin position="1"/>
        <end position="59"/>
    </location>
</feature>
<dbReference type="GeneID" id="20246313"/>
<evidence type="ECO:0000256" key="4">
    <source>
        <dbReference type="ARBA" id="ARBA00022927"/>
    </source>
</evidence>
<evidence type="ECO:0000259" key="8">
    <source>
        <dbReference type="PROSITE" id="PS51214"/>
    </source>
</evidence>
<dbReference type="Pfam" id="PF00514">
    <property type="entry name" value="Arm"/>
    <property type="match status" value="8"/>
</dbReference>
<dbReference type="GO" id="GO:0061608">
    <property type="term" value="F:nuclear import signal receptor activity"/>
    <property type="evidence" value="ECO:0007669"/>
    <property type="project" value="InterPro"/>
</dbReference>
<dbReference type="AlphaFoldDB" id="V4CR36"/>
<proteinExistence type="inferred from homology"/>
<dbReference type="InterPro" id="IPR024931">
    <property type="entry name" value="Importin_alpha"/>
</dbReference>
<evidence type="ECO:0000256" key="6">
    <source>
        <dbReference type="PROSITE-ProRule" id="PRU00259"/>
    </source>
</evidence>
<feature type="repeat" description="ARM" evidence="6">
    <location>
        <begin position="112"/>
        <end position="155"/>
    </location>
</feature>
<evidence type="ECO:0000256" key="2">
    <source>
        <dbReference type="ARBA" id="ARBA00022448"/>
    </source>
</evidence>
<dbReference type="InterPro" id="IPR036975">
    <property type="entry name" value="Importin-a_IBB_sf"/>
</dbReference>
<evidence type="ECO:0000256" key="3">
    <source>
        <dbReference type="ARBA" id="ARBA00022737"/>
    </source>
</evidence>
<dbReference type="Pfam" id="PF16186">
    <property type="entry name" value="Arm_3"/>
    <property type="match status" value="1"/>
</dbReference>
<feature type="repeat" description="ARM" evidence="6">
    <location>
        <begin position="155"/>
        <end position="182"/>
    </location>
</feature>
<evidence type="ECO:0000256" key="5">
    <source>
        <dbReference type="PIRNR" id="PIRNR005673"/>
    </source>
</evidence>
<reference evidence="9 10" key="1">
    <citation type="journal article" date="2013" name="Nature">
        <title>Insights into bilaterian evolution from three spiralian genomes.</title>
        <authorList>
            <person name="Simakov O."/>
            <person name="Marletaz F."/>
            <person name="Cho S.J."/>
            <person name="Edsinger-Gonzales E."/>
            <person name="Havlak P."/>
            <person name="Hellsten U."/>
            <person name="Kuo D.H."/>
            <person name="Larsson T."/>
            <person name="Lv J."/>
            <person name="Arendt D."/>
            <person name="Savage R."/>
            <person name="Osoegawa K."/>
            <person name="de Jong P."/>
            <person name="Grimwood J."/>
            <person name="Chapman J.A."/>
            <person name="Shapiro H."/>
            <person name="Aerts A."/>
            <person name="Otillar R.P."/>
            <person name="Terry A.Y."/>
            <person name="Boore J.L."/>
            <person name="Grigoriev I.V."/>
            <person name="Lindberg D.R."/>
            <person name="Seaver E.C."/>
            <person name="Weisblat D.A."/>
            <person name="Putnam N.H."/>
            <person name="Rokhsar D.S."/>
        </authorList>
    </citation>
    <scope>NUCLEOTIDE SEQUENCE [LARGE SCALE GENOMIC DNA]</scope>
</reference>
<protein>
    <recommendedName>
        <fullName evidence="5">Importin subunit alpha</fullName>
    </recommendedName>
</protein>
<keyword evidence="3" id="KW-0677">Repeat</keyword>
<dbReference type="Proteomes" id="UP000030746">
    <property type="component" value="Unassembled WGS sequence"/>
</dbReference>
<gene>
    <name evidence="9" type="ORF">LOTGIDRAFT_211744</name>
</gene>
<accession>V4CR36</accession>
<dbReference type="PROSITE" id="PS51214">
    <property type="entry name" value="IBB"/>
    <property type="match status" value="1"/>
</dbReference>
<evidence type="ECO:0000313" key="9">
    <source>
        <dbReference type="EMBL" id="ESP04940.1"/>
    </source>
</evidence>